<protein>
    <submittedName>
        <fullName evidence="4">Relaxase</fullName>
    </submittedName>
</protein>
<evidence type="ECO:0000259" key="2">
    <source>
        <dbReference type="Pfam" id="PF11083"/>
    </source>
</evidence>
<evidence type="ECO:0000259" key="3">
    <source>
        <dbReference type="Pfam" id="PF20874"/>
    </source>
</evidence>
<evidence type="ECO:0000313" key="5">
    <source>
        <dbReference type="Proteomes" id="UP000028704"/>
    </source>
</evidence>
<dbReference type="AlphaFoldDB" id="A0A922T573"/>
<comment type="caution">
    <text evidence="4">The sequence shown here is derived from an EMBL/GenBank/DDBJ whole genome shotgun (WGS) entry which is preliminary data.</text>
</comment>
<gene>
    <name evidence="4" type="ORF">CECT5772_07459</name>
</gene>
<dbReference type="InterPro" id="IPR048299">
    <property type="entry name" value="LtrB_central"/>
</dbReference>
<feature type="domain" description="Group II intron-interrupted relaxase LtrB central" evidence="3">
    <location>
        <begin position="305"/>
        <end position="387"/>
    </location>
</feature>
<accession>A0A922T573</accession>
<organism evidence="4 5">
    <name type="scientific">Streptococcus equi subsp. ruminatorum CECT 5772</name>
    <dbReference type="NCBI Taxonomy" id="1051981"/>
    <lineage>
        <taxon>Bacteria</taxon>
        <taxon>Bacillati</taxon>
        <taxon>Bacillota</taxon>
        <taxon>Bacilli</taxon>
        <taxon>Lactobacillales</taxon>
        <taxon>Streptococcaceae</taxon>
        <taxon>Streptococcus</taxon>
    </lineage>
</organism>
<sequence length="543" mass="63335">MVAIKPPKQIKTPSNLKIAVRYILNEAKTLTNFVDKELEFPLVYHNGEMQLKLVSGHGIEDISVADEEMVMTKLAAAFKKGDDDLKELSSGKQVLAHHIIQSFSPEDNLTPEQIHEIGRQTMMEFTGGNYEFVIVTHTDKNHLHNHIILSTTNTSTLKKMRWQKNTLKNLRAISDKHAAKYGAKIIEPTMKNSYTKYSAWRRQNNYRFEIKQRLDFLLKQSTSLEDFKEKALALDLQIDFSGKFVKYQLMDQPQKRRVRDDTLSKKGRYSLDRIKERVNKNQLVYNVSEIKERYQEERAQADNDFELKIAVASWQVEQESKQGIYIQMDYGALNSGTILVPAHKVDKSEDGNYTIYIKQKDYFYFLNPDKSQKNRYMMGITIARQLAKQNGEMLITKNSHISSMRELIKEYNFLVEHGVTDGTQFQHLEERFNQKIETTHQELQALDERLSYYHKVEGALLAIEQTPENSLSAIQLLDELGLPKDITITDIRQIIQQFEIEKDALQEFFDDTLKTYTTYQEMKDHIKSREVNTHKQEIEEKSL</sequence>
<reference evidence="4 5" key="1">
    <citation type="journal article" date="2014" name="Int. J. Syst. Evol. Microbiol.">
        <title>Phylogenomics and the dynamic genome evolution of the genus Streptococcus.</title>
        <authorList>
            <consortium name="The Broad Institute Genome Sequencing Platform"/>
            <person name="Richards V.P."/>
            <person name="Palmer S.R."/>
            <person name="Pavinski Bitar P.D."/>
            <person name="Qin X."/>
            <person name="Weinstock G.M."/>
            <person name="Highlander S.K."/>
            <person name="Town C.D."/>
            <person name="Burne R.A."/>
            <person name="Stanhope M.J."/>
        </authorList>
    </citation>
    <scope>NUCLEOTIDE SEQUENCE [LARGE SCALE GENOMIC DNA]</scope>
    <source>
        <strain evidence="4 5">CECT 5772</strain>
    </source>
</reference>
<feature type="domain" description="Group II intron-interrupted relaxase LtrB C-terminal" evidence="2">
    <location>
        <begin position="402"/>
        <end position="524"/>
    </location>
</feature>
<dbReference type="InterPro" id="IPR005094">
    <property type="entry name" value="Endonuclease_MobA/VirD2"/>
</dbReference>
<evidence type="ECO:0000313" key="4">
    <source>
        <dbReference type="EMBL" id="KED03942.1"/>
    </source>
</evidence>
<dbReference type="InterPro" id="IPR021112">
    <property type="entry name" value="LtrB_C"/>
</dbReference>
<evidence type="ECO:0000259" key="1">
    <source>
        <dbReference type="Pfam" id="PF03432"/>
    </source>
</evidence>
<dbReference type="Pfam" id="PF03432">
    <property type="entry name" value="Relaxase"/>
    <property type="match status" value="1"/>
</dbReference>
<dbReference type="Pfam" id="PF11083">
    <property type="entry name" value="Relaxase_C"/>
    <property type="match status" value="1"/>
</dbReference>
<dbReference type="RefSeq" id="WP_037580897.1">
    <property type="nucleotide sequence ID" value="NZ_AWEX01000074.1"/>
</dbReference>
<dbReference type="EMBL" id="AWEX01000074">
    <property type="protein sequence ID" value="KED03942.1"/>
    <property type="molecule type" value="Genomic_DNA"/>
</dbReference>
<proteinExistence type="predicted"/>
<name>A0A922T573_9STRE</name>
<dbReference type="Proteomes" id="UP000028704">
    <property type="component" value="Unassembled WGS sequence"/>
</dbReference>
<dbReference type="Pfam" id="PF20874">
    <property type="entry name" value="Relaxase_M"/>
    <property type="match status" value="1"/>
</dbReference>
<feature type="domain" description="MobA/VirD2-like nuclease" evidence="1">
    <location>
        <begin position="50"/>
        <end position="182"/>
    </location>
</feature>